<keyword evidence="4" id="KW-1185">Reference proteome</keyword>
<dbReference type="Gene3D" id="3.30.60.30">
    <property type="match status" value="1"/>
</dbReference>
<organism evidence="3 4">
    <name type="scientific">Drosophila virilis</name>
    <name type="common">Fruit fly</name>
    <dbReference type="NCBI Taxonomy" id="7244"/>
    <lineage>
        <taxon>Eukaryota</taxon>
        <taxon>Metazoa</taxon>
        <taxon>Ecdysozoa</taxon>
        <taxon>Arthropoda</taxon>
        <taxon>Hexapoda</taxon>
        <taxon>Insecta</taxon>
        <taxon>Pterygota</taxon>
        <taxon>Neoptera</taxon>
        <taxon>Endopterygota</taxon>
        <taxon>Diptera</taxon>
        <taxon>Brachycera</taxon>
        <taxon>Muscomorpha</taxon>
        <taxon>Ephydroidea</taxon>
        <taxon>Drosophilidae</taxon>
        <taxon>Drosophila</taxon>
    </lineage>
</organism>
<dbReference type="EMBL" id="CH940647">
    <property type="protein sequence ID" value="EDW70734.2"/>
    <property type="molecule type" value="Genomic_DNA"/>
</dbReference>
<gene>
    <name evidence="3" type="primary">Dvir\GJ13941</name>
    <name evidence="3" type="ORF">Dvir_GJ13941</name>
</gene>
<accession>B4LIE7</accession>
<protein>
    <recommendedName>
        <fullName evidence="2">Kazal-like domain-containing protein</fullName>
    </recommendedName>
</protein>
<dbReference type="HOGENOM" id="CLU_2099418_0_0_1"/>
<keyword evidence="1" id="KW-0732">Signal</keyword>
<dbReference type="AlphaFoldDB" id="B4LIE7"/>
<dbReference type="Proteomes" id="UP000008792">
    <property type="component" value="Unassembled WGS sequence"/>
</dbReference>
<evidence type="ECO:0000313" key="3">
    <source>
        <dbReference type="EMBL" id="EDW70734.2"/>
    </source>
</evidence>
<dbReference type="InParanoid" id="B4LIE7"/>
<dbReference type="Pfam" id="PF07648">
    <property type="entry name" value="Kazal_2"/>
    <property type="match status" value="1"/>
</dbReference>
<evidence type="ECO:0000256" key="1">
    <source>
        <dbReference type="SAM" id="SignalP"/>
    </source>
</evidence>
<dbReference type="InterPro" id="IPR002350">
    <property type="entry name" value="Kazal_dom"/>
</dbReference>
<dbReference type="OrthoDB" id="8028076at2759"/>
<evidence type="ECO:0000259" key="2">
    <source>
        <dbReference type="Pfam" id="PF07648"/>
    </source>
</evidence>
<evidence type="ECO:0000313" key="4">
    <source>
        <dbReference type="Proteomes" id="UP000008792"/>
    </source>
</evidence>
<reference evidence="3 4" key="1">
    <citation type="journal article" date="2007" name="Nature">
        <title>Evolution of genes and genomes on the Drosophila phylogeny.</title>
        <authorList>
            <consortium name="Drosophila 12 Genomes Consortium"/>
            <person name="Clark A.G."/>
            <person name="Eisen M.B."/>
            <person name="Smith D.R."/>
            <person name="Bergman C.M."/>
            <person name="Oliver B."/>
            <person name="Markow T.A."/>
            <person name="Kaufman T.C."/>
            <person name="Kellis M."/>
            <person name="Gelbart W."/>
            <person name="Iyer V.N."/>
            <person name="Pollard D.A."/>
            <person name="Sackton T.B."/>
            <person name="Larracuente A.M."/>
            <person name="Singh N.D."/>
            <person name="Abad J.P."/>
            <person name="Abt D.N."/>
            <person name="Adryan B."/>
            <person name="Aguade M."/>
            <person name="Akashi H."/>
            <person name="Anderson W.W."/>
            <person name="Aquadro C.F."/>
            <person name="Ardell D.H."/>
            <person name="Arguello R."/>
            <person name="Artieri C.G."/>
            <person name="Barbash D.A."/>
            <person name="Barker D."/>
            <person name="Barsanti P."/>
            <person name="Batterham P."/>
            <person name="Batzoglou S."/>
            <person name="Begun D."/>
            <person name="Bhutkar A."/>
            <person name="Blanco E."/>
            <person name="Bosak S.A."/>
            <person name="Bradley R.K."/>
            <person name="Brand A.D."/>
            <person name="Brent M.R."/>
            <person name="Brooks A.N."/>
            <person name="Brown R.H."/>
            <person name="Butlin R.K."/>
            <person name="Caggese C."/>
            <person name="Calvi B.R."/>
            <person name="Bernardo de Carvalho A."/>
            <person name="Caspi A."/>
            <person name="Castrezana S."/>
            <person name="Celniker S.E."/>
            <person name="Chang J.L."/>
            <person name="Chapple C."/>
            <person name="Chatterji S."/>
            <person name="Chinwalla A."/>
            <person name="Civetta A."/>
            <person name="Clifton S.W."/>
            <person name="Comeron J.M."/>
            <person name="Costello J.C."/>
            <person name="Coyne J.A."/>
            <person name="Daub J."/>
            <person name="David R.G."/>
            <person name="Delcher A.L."/>
            <person name="Delehaunty K."/>
            <person name="Do C.B."/>
            <person name="Ebling H."/>
            <person name="Edwards K."/>
            <person name="Eickbush T."/>
            <person name="Evans J.D."/>
            <person name="Filipski A."/>
            <person name="Findeiss S."/>
            <person name="Freyhult E."/>
            <person name="Fulton L."/>
            <person name="Fulton R."/>
            <person name="Garcia A.C."/>
            <person name="Gardiner A."/>
            <person name="Garfield D.A."/>
            <person name="Garvin B.E."/>
            <person name="Gibson G."/>
            <person name="Gilbert D."/>
            <person name="Gnerre S."/>
            <person name="Godfrey J."/>
            <person name="Good R."/>
            <person name="Gotea V."/>
            <person name="Gravely B."/>
            <person name="Greenberg A.J."/>
            <person name="Griffiths-Jones S."/>
            <person name="Gross S."/>
            <person name="Guigo R."/>
            <person name="Gustafson E.A."/>
            <person name="Haerty W."/>
            <person name="Hahn M.W."/>
            <person name="Halligan D.L."/>
            <person name="Halpern A.L."/>
            <person name="Halter G.M."/>
            <person name="Han M.V."/>
            <person name="Heger A."/>
            <person name="Hillier L."/>
            <person name="Hinrichs A.S."/>
            <person name="Holmes I."/>
            <person name="Hoskins R.A."/>
            <person name="Hubisz M.J."/>
            <person name="Hultmark D."/>
            <person name="Huntley M.A."/>
            <person name="Jaffe D.B."/>
            <person name="Jagadeeshan S."/>
            <person name="Jeck W.R."/>
            <person name="Johnson J."/>
            <person name="Jones C.D."/>
            <person name="Jordan W.C."/>
            <person name="Karpen G.H."/>
            <person name="Kataoka E."/>
            <person name="Keightley P.D."/>
            <person name="Kheradpour P."/>
            <person name="Kirkness E.F."/>
            <person name="Koerich L.B."/>
            <person name="Kristiansen K."/>
            <person name="Kudrna D."/>
            <person name="Kulathinal R.J."/>
            <person name="Kumar S."/>
            <person name="Kwok R."/>
            <person name="Lander E."/>
            <person name="Langley C.H."/>
            <person name="Lapoint R."/>
            <person name="Lazzaro B.P."/>
            <person name="Lee S.J."/>
            <person name="Levesque L."/>
            <person name="Li R."/>
            <person name="Lin C.F."/>
            <person name="Lin M.F."/>
            <person name="Lindblad-Toh K."/>
            <person name="Llopart A."/>
            <person name="Long M."/>
            <person name="Low L."/>
            <person name="Lozovsky E."/>
            <person name="Lu J."/>
            <person name="Luo M."/>
            <person name="Machado C.A."/>
            <person name="Makalowski W."/>
            <person name="Marzo M."/>
            <person name="Matsuda M."/>
            <person name="Matzkin L."/>
            <person name="McAllister B."/>
            <person name="McBride C.S."/>
            <person name="McKernan B."/>
            <person name="McKernan K."/>
            <person name="Mendez-Lago M."/>
            <person name="Minx P."/>
            <person name="Mollenhauer M.U."/>
            <person name="Montooth K."/>
            <person name="Mount S.M."/>
            <person name="Mu X."/>
            <person name="Myers E."/>
            <person name="Negre B."/>
            <person name="Newfeld S."/>
            <person name="Nielsen R."/>
            <person name="Noor M.A."/>
            <person name="O'Grady P."/>
            <person name="Pachter L."/>
            <person name="Papaceit M."/>
            <person name="Parisi M.J."/>
            <person name="Parisi M."/>
            <person name="Parts L."/>
            <person name="Pedersen J.S."/>
            <person name="Pesole G."/>
            <person name="Phillippy A.M."/>
            <person name="Ponting C.P."/>
            <person name="Pop M."/>
            <person name="Porcelli D."/>
            <person name="Powell J.R."/>
            <person name="Prohaska S."/>
            <person name="Pruitt K."/>
            <person name="Puig M."/>
            <person name="Quesneville H."/>
            <person name="Ram K.R."/>
            <person name="Rand D."/>
            <person name="Rasmussen M.D."/>
            <person name="Reed L.K."/>
            <person name="Reenan R."/>
            <person name="Reily A."/>
            <person name="Remington K.A."/>
            <person name="Rieger T.T."/>
            <person name="Ritchie M.G."/>
            <person name="Robin C."/>
            <person name="Rogers Y.H."/>
            <person name="Rohde C."/>
            <person name="Rozas J."/>
            <person name="Rubenfield M.J."/>
            <person name="Ruiz A."/>
            <person name="Russo S."/>
            <person name="Salzberg S.L."/>
            <person name="Sanchez-Gracia A."/>
            <person name="Saranga D.J."/>
            <person name="Sato H."/>
            <person name="Schaeffer S.W."/>
            <person name="Schatz M.C."/>
            <person name="Schlenke T."/>
            <person name="Schwartz R."/>
            <person name="Segarra C."/>
            <person name="Singh R.S."/>
            <person name="Sirot L."/>
            <person name="Sirota M."/>
            <person name="Sisneros N.B."/>
            <person name="Smith C.D."/>
            <person name="Smith T.F."/>
            <person name="Spieth J."/>
            <person name="Stage D.E."/>
            <person name="Stark A."/>
            <person name="Stephan W."/>
            <person name="Strausberg R.L."/>
            <person name="Strempel S."/>
            <person name="Sturgill D."/>
            <person name="Sutton G."/>
            <person name="Sutton G.G."/>
            <person name="Tao W."/>
            <person name="Teichmann S."/>
            <person name="Tobari Y.N."/>
            <person name="Tomimura Y."/>
            <person name="Tsolas J.M."/>
            <person name="Valente V.L."/>
            <person name="Venter E."/>
            <person name="Venter J.C."/>
            <person name="Vicario S."/>
            <person name="Vieira F.G."/>
            <person name="Vilella A.J."/>
            <person name="Villasante A."/>
            <person name="Walenz B."/>
            <person name="Wang J."/>
            <person name="Wasserman M."/>
            <person name="Watts T."/>
            <person name="Wilson D."/>
            <person name="Wilson R.K."/>
            <person name="Wing R.A."/>
            <person name="Wolfner M.F."/>
            <person name="Wong A."/>
            <person name="Wong G.K."/>
            <person name="Wu C.I."/>
            <person name="Wu G."/>
            <person name="Yamamoto D."/>
            <person name="Yang H.P."/>
            <person name="Yang S.P."/>
            <person name="Yorke J.A."/>
            <person name="Yoshida K."/>
            <person name="Zdobnov E."/>
            <person name="Zhang P."/>
            <person name="Zhang Y."/>
            <person name="Zimin A.V."/>
            <person name="Baldwin J."/>
            <person name="Abdouelleil A."/>
            <person name="Abdulkadir J."/>
            <person name="Abebe A."/>
            <person name="Abera B."/>
            <person name="Abreu J."/>
            <person name="Acer S.C."/>
            <person name="Aftuck L."/>
            <person name="Alexander A."/>
            <person name="An P."/>
            <person name="Anderson E."/>
            <person name="Anderson S."/>
            <person name="Arachi H."/>
            <person name="Azer M."/>
            <person name="Bachantsang P."/>
            <person name="Barry A."/>
            <person name="Bayul T."/>
            <person name="Berlin A."/>
            <person name="Bessette D."/>
            <person name="Bloom T."/>
            <person name="Blye J."/>
            <person name="Boguslavskiy L."/>
            <person name="Bonnet C."/>
            <person name="Boukhgalter B."/>
            <person name="Bourzgui I."/>
            <person name="Brown A."/>
            <person name="Cahill P."/>
            <person name="Channer S."/>
            <person name="Cheshatsang Y."/>
            <person name="Chuda L."/>
            <person name="Citroen M."/>
            <person name="Collymore A."/>
            <person name="Cooke P."/>
            <person name="Costello M."/>
            <person name="D'Aco K."/>
            <person name="Daza R."/>
            <person name="De Haan G."/>
            <person name="DeGray S."/>
            <person name="DeMaso C."/>
            <person name="Dhargay N."/>
            <person name="Dooley K."/>
            <person name="Dooley E."/>
            <person name="Doricent M."/>
            <person name="Dorje P."/>
            <person name="Dorjee K."/>
            <person name="Dupes A."/>
            <person name="Elong R."/>
            <person name="Falk J."/>
            <person name="Farina A."/>
            <person name="Faro S."/>
            <person name="Ferguson D."/>
            <person name="Fisher S."/>
            <person name="Foley C.D."/>
            <person name="Franke A."/>
            <person name="Friedrich D."/>
            <person name="Gadbois L."/>
            <person name="Gearin G."/>
            <person name="Gearin C.R."/>
            <person name="Giannoukos G."/>
            <person name="Goode T."/>
            <person name="Graham J."/>
            <person name="Grandbois E."/>
            <person name="Grewal S."/>
            <person name="Gyaltsen K."/>
            <person name="Hafez N."/>
            <person name="Hagos B."/>
            <person name="Hall J."/>
            <person name="Henson C."/>
            <person name="Hollinger A."/>
            <person name="Honan T."/>
            <person name="Huard M.D."/>
            <person name="Hughes L."/>
            <person name="Hurhula B."/>
            <person name="Husby M.E."/>
            <person name="Kamat A."/>
            <person name="Kanga B."/>
            <person name="Kashin S."/>
            <person name="Khazanovich D."/>
            <person name="Kisner P."/>
            <person name="Lance K."/>
            <person name="Lara M."/>
            <person name="Lee W."/>
            <person name="Lennon N."/>
            <person name="Letendre F."/>
            <person name="LeVine R."/>
            <person name="Lipovsky A."/>
            <person name="Liu X."/>
            <person name="Liu J."/>
            <person name="Liu S."/>
            <person name="Lokyitsang T."/>
            <person name="Lokyitsang Y."/>
            <person name="Lubonja R."/>
            <person name="Lui A."/>
            <person name="MacDonald P."/>
            <person name="Magnisalis V."/>
            <person name="Maru K."/>
            <person name="Matthews C."/>
            <person name="McCusker W."/>
            <person name="McDonough S."/>
            <person name="Mehta T."/>
            <person name="Meldrim J."/>
            <person name="Meneus L."/>
            <person name="Mihai O."/>
            <person name="Mihalev A."/>
            <person name="Mihova T."/>
            <person name="Mittelman R."/>
            <person name="Mlenga V."/>
            <person name="Montmayeur A."/>
            <person name="Mulrain L."/>
            <person name="Navidi A."/>
            <person name="Naylor J."/>
            <person name="Negash T."/>
            <person name="Nguyen T."/>
            <person name="Nguyen N."/>
            <person name="Nicol R."/>
            <person name="Norbu C."/>
            <person name="Norbu N."/>
            <person name="Novod N."/>
            <person name="O'Neill B."/>
            <person name="Osman S."/>
            <person name="Markiewicz E."/>
            <person name="Oyono O.L."/>
            <person name="Patti C."/>
            <person name="Phunkhang P."/>
            <person name="Pierre F."/>
            <person name="Priest M."/>
            <person name="Raghuraman S."/>
            <person name="Rege F."/>
            <person name="Reyes R."/>
            <person name="Rise C."/>
            <person name="Rogov P."/>
            <person name="Ross K."/>
            <person name="Ryan E."/>
            <person name="Settipalli S."/>
            <person name="Shea T."/>
            <person name="Sherpa N."/>
            <person name="Shi L."/>
            <person name="Shih D."/>
            <person name="Sparrow T."/>
            <person name="Spaulding J."/>
            <person name="Stalker J."/>
            <person name="Stange-Thomann N."/>
            <person name="Stavropoulos S."/>
            <person name="Stone C."/>
            <person name="Strader C."/>
            <person name="Tesfaye S."/>
            <person name="Thomson T."/>
            <person name="Thoulutsang Y."/>
            <person name="Thoulutsang D."/>
            <person name="Topham K."/>
            <person name="Topping I."/>
            <person name="Tsamla T."/>
            <person name="Vassiliev H."/>
            <person name="Vo A."/>
            <person name="Wangchuk T."/>
            <person name="Wangdi T."/>
            <person name="Weiand M."/>
            <person name="Wilkinson J."/>
            <person name="Wilson A."/>
            <person name="Yadav S."/>
            <person name="Young G."/>
            <person name="Yu Q."/>
            <person name="Zembek L."/>
            <person name="Zhong D."/>
            <person name="Zimmer A."/>
            <person name="Zwirko Z."/>
            <person name="Jaffe D.B."/>
            <person name="Alvarez P."/>
            <person name="Brockman W."/>
            <person name="Butler J."/>
            <person name="Chin C."/>
            <person name="Gnerre S."/>
            <person name="Grabherr M."/>
            <person name="Kleber M."/>
            <person name="Mauceli E."/>
            <person name="MacCallum I."/>
        </authorList>
    </citation>
    <scope>NUCLEOTIDE SEQUENCE [LARGE SCALE GENOMIC DNA]</scope>
    <source>
        <strain evidence="4">Tucson 15010-1051.87</strain>
    </source>
</reference>
<feature type="chain" id="PRO_5006457211" description="Kazal-like domain-containing protein" evidence="1">
    <location>
        <begin position="21"/>
        <end position="121"/>
    </location>
</feature>
<name>B4LIE7_DROVI</name>
<proteinExistence type="predicted"/>
<dbReference type="eggNOG" id="ENOG502T6X9">
    <property type="taxonomic scope" value="Eukaryota"/>
</dbReference>
<feature type="domain" description="Kazal-like" evidence="2">
    <location>
        <begin position="53"/>
        <end position="93"/>
    </location>
</feature>
<sequence length="121" mass="13793">MKHSLLCLFCFAIAAAAASATVLPAKRSHLPAVNQHGQMIWLDETIHPVPDRCDFACTDHDIEVCADNGQCLQMFTSRCTMAAYNCRNPRKRFNIVENYRCTQGYQPLCSKEDRRELRLTQ</sequence>
<feature type="signal peptide" evidence="1">
    <location>
        <begin position="1"/>
        <end position="20"/>
    </location>
</feature>